<comment type="caution">
    <text evidence="1">The sequence shown here is derived from an EMBL/GenBank/DDBJ whole genome shotgun (WGS) entry which is preliminary data.</text>
</comment>
<sequence>MFLTVQDFLLNRRQFPSDKRKFDVQKSCVLQTYRRRVIIRLRAQMTRPPFFYVAEVRYRSVIYTTRI</sequence>
<keyword evidence="2" id="KW-1185">Reference proteome</keyword>
<dbReference type="EMBL" id="LRGB01001581">
    <property type="protein sequence ID" value="KZS11129.1"/>
    <property type="molecule type" value="Genomic_DNA"/>
</dbReference>
<gene>
    <name evidence="1" type="ORF">APZ42_023854</name>
</gene>
<protein>
    <submittedName>
        <fullName evidence="1">Uncharacterized protein</fullName>
    </submittedName>
</protein>
<dbReference type="Proteomes" id="UP000076858">
    <property type="component" value="Unassembled WGS sequence"/>
</dbReference>
<evidence type="ECO:0000313" key="1">
    <source>
        <dbReference type="EMBL" id="KZS11129.1"/>
    </source>
</evidence>
<reference evidence="1 2" key="1">
    <citation type="submission" date="2016-03" db="EMBL/GenBank/DDBJ databases">
        <title>EvidentialGene: Evidence-directed Construction of Genes on Genomes.</title>
        <authorList>
            <person name="Gilbert D.G."/>
            <person name="Choi J.-H."/>
            <person name="Mockaitis K."/>
            <person name="Colbourne J."/>
            <person name="Pfrender M."/>
        </authorList>
    </citation>
    <scope>NUCLEOTIDE SEQUENCE [LARGE SCALE GENOMIC DNA]</scope>
    <source>
        <strain evidence="1 2">Xinb3</strain>
        <tissue evidence="1">Complete organism</tissue>
    </source>
</reference>
<name>A0A164U7P7_9CRUS</name>
<accession>A0A164U7P7</accession>
<dbReference type="AlphaFoldDB" id="A0A164U7P7"/>
<organism evidence="1 2">
    <name type="scientific">Daphnia magna</name>
    <dbReference type="NCBI Taxonomy" id="35525"/>
    <lineage>
        <taxon>Eukaryota</taxon>
        <taxon>Metazoa</taxon>
        <taxon>Ecdysozoa</taxon>
        <taxon>Arthropoda</taxon>
        <taxon>Crustacea</taxon>
        <taxon>Branchiopoda</taxon>
        <taxon>Diplostraca</taxon>
        <taxon>Cladocera</taxon>
        <taxon>Anomopoda</taxon>
        <taxon>Daphniidae</taxon>
        <taxon>Daphnia</taxon>
    </lineage>
</organism>
<proteinExistence type="predicted"/>
<evidence type="ECO:0000313" key="2">
    <source>
        <dbReference type="Proteomes" id="UP000076858"/>
    </source>
</evidence>